<comment type="caution">
    <text evidence="1">The sequence shown here is derived from an EMBL/GenBank/DDBJ whole genome shotgun (WGS) entry which is preliminary data.</text>
</comment>
<dbReference type="PANTHER" id="PTHR35512">
    <property type="entry name" value="OS11G0550900 PROTEIN"/>
    <property type="match status" value="1"/>
</dbReference>
<evidence type="ECO:0000313" key="1">
    <source>
        <dbReference type="EMBL" id="KAH7445297.1"/>
    </source>
</evidence>
<dbReference type="OMA" id="IMNPGPM"/>
<evidence type="ECO:0008006" key="3">
    <source>
        <dbReference type="Google" id="ProtNLM"/>
    </source>
</evidence>
<protein>
    <recommendedName>
        <fullName evidence="3">Sec-independent protein translocase protein TatB</fullName>
    </recommendedName>
</protein>
<gene>
    <name evidence="1" type="ORF">KP509_01G001600</name>
</gene>
<accession>A0A8T2VA09</accession>
<keyword evidence="2" id="KW-1185">Reference proteome</keyword>
<sequence length="241" mass="26314">MVFGLSYGEVFLLIAGTVVFLGPKDVPIIARAAGRLTGKAVGYLQTMRGQVDTIMRQSEANNLQKEIRETMAQLDAIRHEVRSGMSIMQPRPFIRENLENHGGGLQQATKFAQRIETTIDRFADATSKNPNAHDEKCLKNSVDLQRQATSYARFAGHLDGITSSASIQGTCVKTTEKVESSTLNESEIPVLPVSAVSMGLFPERKGPIQGGSDLMLETLAEKKVAQQALEFLKQPHEAADT</sequence>
<dbReference type="PANTHER" id="PTHR35512:SF1">
    <property type="entry name" value="OS11G0550900 PROTEIN"/>
    <property type="match status" value="1"/>
</dbReference>
<proteinExistence type="predicted"/>
<dbReference type="EMBL" id="CM035406">
    <property type="protein sequence ID" value="KAH7445297.1"/>
    <property type="molecule type" value="Genomic_DNA"/>
</dbReference>
<evidence type="ECO:0000313" key="2">
    <source>
        <dbReference type="Proteomes" id="UP000825935"/>
    </source>
</evidence>
<dbReference type="Proteomes" id="UP000825935">
    <property type="component" value="Chromosome 1"/>
</dbReference>
<name>A0A8T2VA09_CERRI</name>
<reference evidence="1" key="1">
    <citation type="submission" date="2021-08" db="EMBL/GenBank/DDBJ databases">
        <title>WGS assembly of Ceratopteris richardii.</title>
        <authorList>
            <person name="Marchant D.B."/>
            <person name="Chen G."/>
            <person name="Jenkins J."/>
            <person name="Shu S."/>
            <person name="Leebens-Mack J."/>
            <person name="Grimwood J."/>
            <person name="Schmutz J."/>
            <person name="Soltis P."/>
            <person name="Soltis D."/>
            <person name="Chen Z.-H."/>
        </authorList>
    </citation>
    <scope>NUCLEOTIDE SEQUENCE</scope>
    <source>
        <strain evidence="1">Whitten #5841</strain>
        <tissue evidence="1">Leaf</tissue>
    </source>
</reference>
<dbReference type="OrthoDB" id="45251at2759"/>
<organism evidence="1 2">
    <name type="scientific">Ceratopteris richardii</name>
    <name type="common">Triangle waterfern</name>
    <dbReference type="NCBI Taxonomy" id="49495"/>
    <lineage>
        <taxon>Eukaryota</taxon>
        <taxon>Viridiplantae</taxon>
        <taxon>Streptophyta</taxon>
        <taxon>Embryophyta</taxon>
        <taxon>Tracheophyta</taxon>
        <taxon>Polypodiopsida</taxon>
        <taxon>Polypodiidae</taxon>
        <taxon>Polypodiales</taxon>
        <taxon>Pteridineae</taxon>
        <taxon>Pteridaceae</taxon>
        <taxon>Parkerioideae</taxon>
        <taxon>Ceratopteris</taxon>
    </lineage>
</organism>
<dbReference type="AlphaFoldDB" id="A0A8T2VA09"/>